<protein>
    <recommendedName>
        <fullName evidence="1">RNA-directed DNA polymerase</fullName>
        <ecNumber evidence="1">2.7.7.49</ecNumber>
    </recommendedName>
</protein>
<dbReference type="InterPro" id="IPR041373">
    <property type="entry name" value="RT_RNaseH"/>
</dbReference>
<evidence type="ECO:0000313" key="10">
    <source>
        <dbReference type="Proteomes" id="UP000499080"/>
    </source>
</evidence>
<feature type="domain" description="Reverse transcriptase" evidence="8">
    <location>
        <begin position="1"/>
        <end position="62"/>
    </location>
</feature>
<evidence type="ECO:0000313" key="9">
    <source>
        <dbReference type="EMBL" id="GBN82688.1"/>
    </source>
</evidence>
<keyword evidence="3" id="KW-0548">Nucleotidyltransferase</keyword>
<dbReference type="EMBL" id="BGPR01019705">
    <property type="protein sequence ID" value="GBN82688.1"/>
    <property type="molecule type" value="Genomic_DNA"/>
</dbReference>
<dbReference type="Pfam" id="PF00078">
    <property type="entry name" value="RVT_1"/>
    <property type="match status" value="1"/>
</dbReference>
<evidence type="ECO:0000256" key="1">
    <source>
        <dbReference type="ARBA" id="ARBA00012493"/>
    </source>
</evidence>
<organism evidence="9 10">
    <name type="scientific">Araneus ventricosus</name>
    <name type="common">Orbweaver spider</name>
    <name type="synonym">Epeira ventricosa</name>
    <dbReference type="NCBI Taxonomy" id="182803"/>
    <lineage>
        <taxon>Eukaryota</taxon>
        <taxon>Metazoa</taxon>
        <taxon>Ecdysozoa</taxon>
        <taxon>Arthropoda</taxon>
        <taxon>Chelicerata</taxon>
        <taxon>Arachnida</taxon>
        <taxon>Araneae</taxon>
        <taxon>Araneomorphae</taxon>
        <taxon>Entelegynae</taxon>
        <taxon>Araneoidea</taxon>
        <taxon>Araneidae</taxon>
        <taxon>Araneus</taxon>
    </lineage>
</organism>
<comment type="caution">
    <text evidence="9">The sequence shown here is derived from an EMBL/GenBank/DDBJ whole genome shotgun (WGS) entry which is preliminary data.</text>
</comment>
<keyword evidence="10" id="KW-1185">Reference proteome</keyword>
<evidence type="ECO:0000256" key="3">
    <source>
        <dbReference type="ARBA" id="ARBA00022695"/>
    </source>
</evidence>
<dbReference type="GO" id="GO:0003964">
    <property type="term" value="F:RNA-directed DNA polymerase activity"/>
    <property type="evidence" value="ECO:0007669"/>
    <property type="project" value="UniProtKB-KW"/>
</dbReference>
<evidence type="ECO:0000256" key="5">
    <source>
        <dbReference type="ARBA" id="ARBA00022759"/>
    </source>
</evidence>
<keyword evidence="5" id="KW-0255">Endonuclease</keyword>
<dbReference type="SUPFAM" id="SSF56672">
    <property type="entry name" value="DNA/RNA polymerases"/>
    <property type="match status" value="1"/>
</dbReference>
<accession>A0A4Y2S3C5</accession>
<name>A0A4Y2S3C5_ARAVE</name>
<dbReference type="InterPro" id="IPR041588">
    <property type="entry name" value="Integrase_H2C2"/>
</dbReference>
<dbReference type="Gene3D" id="1.10.340.70">
    <property type="match status" value="1"/>
</dbReference>
<evidence type="ECO:0000256" key="2">
    <source>
        <dbReference type="ARBA" id="ARBA00022679"/>
    </source>
</evidence>
<dbReference type="PROSITE" id="PS50878">
    <property type="entry name" value="RT_POL"/>
    <property type="match status" value="1"/>
</dbReference>
<dbReference type="GO" id="GO:0004519">
    <property type="term" value="F:endonuclease activity"/>
    <property type="evidence" value="ECO:0007669"/>
    <property type="project" value="UniProtKB-KW"/>
</dbReference>
<dbReference type="AlphaFoldDB" id="A0A4Y2S3C5"/>
<dbReference type="Proteomes" id="UP000499080">
    <property type="component" value="Unassembled WGS sequence"/>
</dbReference>
<dbReference type="Pfam" id="PF17917">
    <property type="entry name" value="RT_RNaseH"/>
    <property type="match status" value="1"/>
</dbReference>
<dbReference type="PANTHER" id="PTHR37984:SF5">
    <property type="entry name" value="PROTEIN NYNRIN-LIKE"/>
    <property type="match status" value="1"/>
</dbReference>
<reference evidence="9 10" key="1">
    <citation type="journal article" date="2019" name="Sci. Rep.">
        <title>Orb-weaving spider Araneus ventricosus genome elucidates the spidroin gene catalogue.</title>
        <authorList>
            <person name="Kono N."/>
            <person name="Nakamura H."/>
            <person name="Ohtoshi R."/>
            <person name="Moran D.A.P."/>
            <person name="Shinohara A."/>
            <person name="Yoshida Y."/>
            <person name="Fujiwara M."/>
            <person name="Mori M."/>
            <person name="Tomita M."/>
            <person name="Arakawa K."/>
        </authorList>
    </citation>
    <scope>NUCLEOTIDE SEQUENCE [LARGE SCALE GENOMIC DNA]</scope>
</reference>
<dbReference type="InterPro" id="IPR043502">
    <property type="entry name" value="DNA/RNA_pol_sf"/>
</dbReference>
<dbReference type="CDD" id="cd09274">
    <property type="entry name" value="RNase_HI_RT_Ty3"/>
    <property type="match status" value="1"/>
</dbReference>
<dbReference type="Gene3D" id="3.30.70.270">
    <property type="match status" value="2"/>
</dbReference>
<dbReference type="InterPro" id="IPR043128">
    <property type="entry name" value="Rev_trsase/Diguanyl_cyclase"/>
</dbReference>
<keyword evidence="6" id="KW-0378">Hydrolase</keyword>
<evidence type="ECO:0000256" key="6">
    <source>
        <dbReference type="ARBA" id="ARBA00022801"/>
    </source>
</evidence>
<dbReference type="FunFam" id="1.10.340.70:FF:000004">
    <property type="entry name" value="Retrovirus-related Pol polyprotein from transposon 297-like Protein"/>
    <property type="match status" value="1"/>
</dbReference>
<dbReference type="InterPro" id="IPR050951">
    <property type="entry name" value="Retrovirus_Pol_polyprotein"/>
</dbReference>
<proteinExistence type="predicted"/>
<dbReference type="EC" id="2.7.7.49" evidence="1"/>
<dbReference type="InterPro" id="IPR000477">
    <property type="entry name" value="RT_dom"/>
</dbReference>
<dbReference type="PANTHER" id="PTHR37984">
    <property type="entry name" value="PROTEIN CBG26694"/>
    <property type="match status" value="1"/>
</dbReference>
<sequence>MLEDIQNADNFLDDLIVWGKTLEEHNETLEKAFKRCIEFNLKLSREKSQICQTRVTFLGHTLSSVGIAADKSKLEPILSMSKPEDRKSLHRYLGMINYLSKFLPNLSTLIAPLRELIKNNTVWLWDPSYDKILDRVKEQITKSPVLAFFDLRIESEIVVDASPFGLGAVLQQRGKPIAFDSSTLTPTQRNYAHIEKELLAVVYGCKKFHQYVYGTKFKIYSDHKPLIAMSKKPLSAMSSRMQRFYLQLQCYDYEIFYKPGKEMFVSDTLSRAPLIKNHFPTPEEDSLVLSVPDSLPISDIKLQEISDANKSDPLVQELKALLECGWDSSKGVSLSAKKYLQYKDELHFVDELLLKLDLIVVPESMRREILNRLHEGHFGIVKTISMARTCVIWPGISKDIKEILKKCPVCAKFQIGNAPEPEIPHEFPTSPWAKVAIDFYFNATPVLGSIYSSAELLMNRKLSTVLPSLSIHKGVQYESYYNYQKKLRDRRAMLKSYRRTLLELQPGSSVFVQNRVRQWEPAEVLRQNETPRSYRIRTHNGEYYPSKLLVVSLEISLQELTKELEAENNVKIHEARRFLSNKSKNIATENVLVTIYGTNLPQHIKLRLTRQEIFLFIDKPRQCHKCFSFSHPSSKCKNESICENCGEQYNIQSCTSPTLNCILCKGPHKATDLKCLKREEVRKFLKFKCLNRLSFIDARRKFQIDKKSYASVTSTSHNNHAHDKTHYVTKEELTEILNQQMLEQRNLFMEMINSQALLLQQTMDKYNEHIMKNLSCITLALKNITEETLNKNLNEKEINRPPKSKKTRYEVPKIGTYKQFELSSSTVTVPPVLSFDNSTSPCSSKTVSSIEHPMHI</sequence>
<gene>
    <name evidence="9" type="primary">Tf2-9_122</name>
    <name evidence="9" type="ORF">AVEN_167395_1</name>
</gene>
<keyword evidence="2" id="KW-0808">Transferase</keyword>
<evidence type="ECO:0000256" key="7">
    <source>
        <dbReference type="ARBA" id="ARBA00022918"/>
    </source>
</evidence>
<dbReference type="OrthoDB" id="8068582at2759"/>
<dbReference type="FunFam" id="3.30.70.270:FF:000063">
    <property type="entry name" value="Zinc knuckle domaincontaining protein"/>
    <property type="match status" value="1"/>
</dbReference>
<keyword evidence="4" id="KW-0540">Nuclease</keyword>
<keyword evidence="7" id="KW-0695">RNA-directed DNA polymerase</keyword>
<dbReference type="FunFam" id="3.10.20.370:FF:000001">
    <property type="entry name" value="Retrovirus-related Pol polyprotein from transposon 17.6-like protein"/>
    <property type="match status" value="1"/>
</dbReference>
<dbReference type="GO" id="GO:0016787">
    <property type="term" value="F:hydrolase activity"/>
    <property type="evidence" value="ECO:0007669"/>
    <property type="project" value="UniProtKB-KW"/>
</dbReference>
<evidence type="ECO:0000259" key="8">
    <source>
        <dbReference type="PROSITE" id="PS50878"/>
    </source>
</evidence>
<dbReference type="Pfam" id="PF17921">
    <property type="entry name" value="Integrase_H2C2"/>
    <property type="match status" value="1"/>
</dbReference>
<evidence type="ECO:0000256" key="4">
    <source>
        <dbReference type="ARBA" id="ARBA00022722"/>
    </source>
</evidence>